<reference evidence="1 2" key="1">
    <citation type="submission" date="2019-02" db="EMBL/GenBank/DDBJ databases">
        <title>Deep-cultivation of Planctomycetes and their phenomic and genomic characterization uncovers novel biology.</title>
        <authorList>
            <person name="Wiegand S."/>
            <person name="Jogler M."/>
            <person name="Boedeker C."/>
            <person name="Pinto D."/>
            <person name="Vollmers J."/>
            <person name="Rivas-Marin E."/>
            <person name="Kohn T."/>
            <person name="Peeters S.H."/>
            <person name="Heuer A."/>
            <person name="Rast P."/>
            <person name="Oberbeckmann S."/>
            <person name="Bunk B."/>
            <person name="Jeske O."/>
            <person name="Meyerdierks A."/>
            <person name="Storesund J.E."/>
            <person name="Kallscheuer N."/>
            <person name="Luecker S."/>
            <person name="Lage O.M."/>
            <person name="Pohl T."/>
            <person name="Merkel B.J."/>
            <person name="Hornburger P."/>
            <person name="Mueller R.-W."/>
            <person name="Bruemmer F."/>
            <person name="Labrenz M."/>
            <person name="Spormann A.M."/>
            <person name="Op Den Camp H."/>
            <person name="Overmann J."/>
            <person name="Amann R."/>
            <person name="Jetten M.S.M."/>
            <person name="Mascher T."/>
            <person name="Medema M.H."/>
            <person name="Devos D.P."/>
            <person name="Kaster A.-K."/>
            <person name="Ovreas L."/>
            <person name="Rohde M."/>
            <person name="Galperin M.Y."/>
            <person name="Jogler C."/>
        </authorList>
    </citation>
    <scope>NUCLEOTIDE SEQUENCE [LARGE SCALE GENOMIC DNA]</scope>
    <source>
        <strain evidence="1 2">Q31b</strain>
    </source>
</reference>
<organism evidence="1 2">
    <name type="scientific">Novipirellula aureliae</name>
    <dbReference type="NCBI Taxonomy" id="2527966"/>
    <lineage>
        <taxon>Bacteria</taxon>
        <taxon>Pseudomonadati</taxon>
        <taxon>Planctomycetota</taxon>
        <taxon>Planctomycetia</taxon>
        <taxon>Pirellulales</taxon>
        <taxon>Pirellulaceae</taxon>
        <taxon>Novipirellula</taxon>
    </lineage>
</organism>
<sequence length="60" mass="6605">MTDFDDDDSFPELLEAEWGNDQVMALFRDLAEGAEVEHVPMHSGAGDRAVTFSEARAASF</sequence>
<evidence type="ECO:0000313" key="1">
    <source>
        <dbReference type="EMBL" id="TWU41233.1"/>
    </source>
</evidence>
<gene>
    <name evidence="1" type="ORF">Q31b_26720</name>
</gene>
<dbReference type="EMBL" id="SJPY01000004">
    <property type="protein sequence ID" value="TWU41233.1"/>
    <property type="molecule type" value="Genomic_DNA"/>
</dbReference>
<protein>
    <submittedName>
        <fullName evidence="1">Uncharacterized protein</fullName>
    </submittedName>
</protein>
<accession>A0A5C6DV34</accession>
<dbReference type="Proteomes" id="UP000315471">
    <property type="component" value="Unassembled WGS sequence"/>
</dbReference>
<name>A0A5C6DV34_9BACT</name>
<comment type="caution">
    <text evidence="1">The sequence shown here is derived from an EMBL/GenBank/DDBJ whole genome shotgun (WGS) entry which is preliminary data.</text>
</comment>
<evidence type="ECO:0000313" key="2">
    <source>
        <dbReference type="Proteomes" id="UP000315471"/>
    </source>
</evidence>
<keyword evidence="2" id="KW-1185">Reference proteome</keyword>
<proteinExistence type="predicted"/>
<dbReference type="RefSeq" id="WP_231617536.1">
    <property type="nucleotide sequence ID" value="NZ_SJPY01000004.1"/>
</dbReference>
<dbReference type="AlphaFoldDB" id="A0A5C6DV34"/>